<protein>
    <submittedName>
        <fullName evidence="2">Kinase-like protein</fullName>
    </submittedName>
</protein>
<dbReference type="STRING" id="27342.A0A0H2S673"/>
<dbReference type="GO" id="GO:0005524">
    <property type="term" value="F:ATP binding"/>
    <property type="evidence" value="ECO:0007669"/>
    <property type="project" value="InterPro"/>
</dbReference>
<dbReference type="OrthoDB" id="5966500at2759"/>
<keyword evidence="3" id="KW-1185">Reference proteome</keyword>
<dbReference type="GO" id="GO:0004674">
    <property type="term" value="F:protein serine/threonine kinase activity"/>
    <property type="evidence" value="ECO:0007669"/>
    <property type="project" value="TreeGrafter"/>
</dbReference>
<dbReference type="PROSITE" id="PS50011">
    <property type="entry name" value="PROTEIN_KINASE_DOM"/>
    <property type="match status" value="1"/>
</dbReference>
<sequence>MASIANPSSSSIVGSSDFELLNSILRKLDHLNIEKQIEDLALVNTSGASCDVYKGYWQVGVRRVQLAVKKLRIHCKSEPVVTRRLLREAYIWSKLKHRNVLPLMGFYLDKWQYPHLVSLWMTKGTLFDYLKGLELGEETIRIAKSITAGLSYLHGKGVIHADVKSPNILMSDLGCPLIMDFGVSRIMAASVSGMCKTSTRSNKGTVRWTAVELFGYSEESESNIATEKSDVWALGMVIYELLTRKLPYHALVSDVQVIGAIMSGKLPNPPSPPVSAIEQNLWAVCKNCWLREPGLRPSASTIHSQLGDPFVK</sequence>
<gene>
    <name evidence="2" type="ORF">SCHPADRAFT_821797</name>
</gene>
<dbReference type="Gene3D" id="1.10.510.10">
    <property type="entry name" value="Transferase(Phosphotransferase) domain 1"/>
    <property type="match status" value="1"/>
</dbReference>
<organism evidence="2 3">
    <name type="scientific">Schizopora paradoxa</name>
    <dbReference type="NCBI Taxonomy" id="27342"/>
    <lineage>
        <taxon>Eukaryota</taxon>
        <taxon>Fungi</taxon>
        <taxon>Dikarya</taxon>
        <taxon>Basidiomycota</taxon>
        <taxon>Agaricomycotina</taxon>
        <taxon>Agaricomycetes</taxon>
        <taxon>Hymenochaetales</taxon>
        <taxon>Schizoporaceae</taxon>
        <taxon>Schizopora</taxon>
    </lineage>
</organism>
<dbReference type="InterPro" id="IPR011009">
    <property type="entry name" value="Kinase-like_dom_sf"/>
</dbReference>
<dbReference type="PANTHER" id="PTHR44329">
    <property type="entry name" value="SERINE/THREONINE-PROTEIN KINASE TNNI3K-RELATED"/>
    <property type="match status" value="1"/>
</dbReference>
<reference evidence="2 3" key="1">
    <citation type="submission" date="2015-04" db="EMBL/GenBank/DDBJ databases">
        <title>Complete genome sequence of Schizopora paradoxa KUC8140, a cosmopolitan wood degrader in East Asia.</title>
        <authorList>
            <consortium name="DOE Joint Genome Institute"/>
            <person name="Min B."/>
            <person name="Park H."/>
            <person name="Jang Y."/>
            <person name="Kim J.-J."/>
            <person name="Kim K.H."/>
            <person name="Pangilinan J."/>
            <person name="Lipzen A."/>
            <person name="Riley R."/>
            <person name="Grigoriev I.V."/>
            <person name="Spatafora J.W."/>
            <person name="Choi I.-G."/>
        </authorList>
    </citation>
    <scope>NUCLEOTIDE SEQUENCE [LARGE SCALE GENOMIC DNA]</scope>
    <source>
        <strain evidence="2 3">KUC8140</strain>
    </source>
</reference>
<dbReference type="InterPro" id="IPR001245">
    <property type="entry name" value="Ser-Thr/Tyr_kinase_cat_dom"/>
</dbReference>
<dbReference type="InterPro" id="IPR000719">
    <property type="entry name" value="Prot_kinase_dom"/>
</dbReference>
<dbReference type="InterPro" id="IPR008271">
    <property type="entry name" value="Ser/Thr_kinase_AS"/>
</dbReference>
<evidence type="ECO:0000259" key="1">
    <source>
        <dbReference type="PROSITE" id="PS50011"/>
    </source>
</evidence>
<name>A0A0H2S673_9AGAM</name>
<dbReference type="PIRSF" id="PIRSF000654">
    <property type="entry name" value="Integrin-linked_kinase"/>
    <property type="match status" value="1"/>
</dbReference>
<feature type="domain" description="Protein kinase" evidence="1">
    <location>
        <begin position="38"/>
        <end position="311"/>
    </location>
</feature>
<dbReference type="InterPro" id="IPR051681">
    <property type="entry name" value="Ser/Thr_Kinases-Pseudokinases"/>
</dbReference>
<dbReference type="EMBL" id="KQ085907">
    <property type="protein sequence ID" value="KLO17168.1"/>
    <property type="molecule type" value="Genomic_DNA"/>
</dbReference>
<evidence type="ECO:0000313" key="3">
    <source>
        <dbReference type="Proteomes" id="UP000053477"/>
    </source>
</evidence>
<dbReference type="PROSITE" id="PS00108">
    <property type="entry name" value="PROTEIN_KINASE_ST"/>
    <property type="match status" value="1"/>
</dbReference>
<dbReference type="Pfam" id="PF07714">
    <property type="entry name" value="PK_Tyr_Ser-Thr"/>
    <property type="match status" value="1"/>
</dbReference>
<keyword evidence="2" id="KW-0418">Kinase</keyword>
<keyword evidence="2" id="KW-0808">Transferase</keyword>
<accession>A0A0H2S673</accession>
<dbReference type="AlphaFoldDB" id="A0A0H2S673"/>
<evidence type="ECO:0000313" key="2">
    <source>
        <dbReference type="EMBL" id="KLO17168.1"/>
    </source>
</evidence>
<dbReference type="InParanoid" id="A0A0H2S673"/>
<dbReference type="Proteomes" id="UP000053477">
    <property type="component" value="Unassembled WGS sequence"/>
</dbReference>
<dbReference type="SMART" id="SM00220">
    <property type="entry name" value="S_TKc"/>
    <property type="match status" value="1"/>
</dbReference>
<proteinExistence type="predicted"/>
<dbReference type="SUPFAM" id="SSF56112">
    <property type="entry name" value="Protein kinase-like (PK-like)"/>
    <property type="match status" value="1"/>
</dbReference>